<evidence type="ECO:0000259" key="3">
    <source>
        <dbReference type="Pfam" id="PF25800"/>
    </source>
</evidence>
<feature type="region of interest" description="Disordered" evidence="1">
    <location>
        <begin position="303"/>
        <end position="472"/>
    </location>
</feature>
<dbReference type="InterPro" id="IPR020011">
    <property type="entry name" value="FimV_C"/>
</dbReference>
<name>A0ABU1VBN6_9BURK</name>
<dbReference type="PANTHER" id="PTHR48148">
    <property type="entry name" value="KERATINOCYTE PROLINE-RICH PROTEIN"/>
    <property type="match status" value="1"/>
</dbReference>
<feature type="compositionally biased region" description="Low complexity" evidence="1">
    <location>
        <begin position="398"/>
        <end position="432"/>
    </location>
</feature>
<feature type="compositionally biased region" description="Low complexity" evidence="1">
    <location>
        <begin position="303"/>
        <end position="320"/>
    </location>
</feature>
<feature type="compositionally biased region" description="Low complexity" evidence="1">
    <location>
        <begin position="442"/>
        <end position="453"/>
    </location>
</feature>
<feature type="region of interest" description="Disordered" evidence="1">
    <location>
        <begin position="698"/>
        <end position="727"/>
    </location>
</feature>
<accession>A0ABU1VBN6</accession>
<dbReference type="RefSeq" id="WP_204733737.1">
    <property type="nucleotide sequence ID" value="NZ_JAVDWE010000006.1"/>
</dbReference>
<dbReference type="Gene3D" id="1.20.58.2200">
    <property type="match status" value="1"/>
</dbReference>
<keyword evidence="2" id="KW-0732">Signal</keyword>
<evidence type="ECO:0000313" key="5">
    <source>
        <dbReference type="Proteomes" id="UP001265550"/>
    </source>
</evidence>
<evidence type="ECO:0000256" key="1">
    <source>
        <dbReference type="SAM" id="MobiDB-lite"/>
    </source>
</evidence>
<feature type="domain" description="FimV N-terminal" evidence="3">
    <location>
        <begin position="35"/>
        <end position="142"/>
    </location>
</feature>
<gene>
    <name evidence="4" type="ORF">J2X09_002543</name>
</gene>
<feature type="compositionally biased region" description="Pro residues" evidence="1">
    <location>
        <begin position="190"/>
        <end position="205"/>
    </location>
</feature>
<proteinExistence type="predicted"/>
<feature type="compositionally biased region" description="Pro residues" evidence="1">
    <location>
        <begin position="387"/>
        <end position="397"/>
    </location>
</feature>
<reference evidence="4 5" key="1">
    <citation type="submission" date="2023-07" db="EMBL/GenBank/DDBJ databases">
        <title>Sorghum-associated microbial communities from plants grown in Nebraska, USA.</title>
        <authorList>
            <person name="Schachtman D."/>
        </authorList>
    </citation>
    <scope>NUCLEOTIDE SEQUENCE [LARGE SCALE GENOMIC DNA]</scope>
    <source>
        <strain evidence="4 5">BE240</strain>
    </source>
</reference>
<feature type="compositionally biased region" description="Low complexity" evidence="1">
    <location>
        <begin position="155"/>
        <end position="189"/>
    </location>
</feature>
<keyword evidence="5" id="KW-1185">Reference proteome</keyword>
<dbReference type="PANTHER" id="PTHR48148:SF3">
    <property type="entry name" value="KERATINOCYTE PROLINE-RICH PROTEIN"/>
    <property type="match status" value="1"/>
</dbReference>
<dbReference type="InterPro" id="IPR020012">
    <property type="entry name" value="LysM_FimV"/>
</dbReference>
<organism evidence="4 5">
    <name type="scientific">Hydrogenophaga laconesensis</name>
    <dbReference type="NCBI Taxonomy" id="1805971"/>
    <lineage>
        <taxon>Bacteria</taxon>
        <taxon>Pseudomonadati</taxon>
        <taxon>Pseudomonadota</taxon>
        <taxon>Betaproteobacteria</taxon>
        <taxon>Burkholderiales</taxon>
        <taxon>Comamonadaceae</taxon>
        <taxon>Hydrogenophaga</taxon>
    </lineage>
</organism>
<evidence type="ECO:0000256" key="2">
    <source>
        <dbReference type="SAM" id="SignalP"/>
    </source>
</evidence>
<feature type="region of interest" description="Disordered" evidence="1">
    <location>
        <begin position="149"/>
        <end position="216"/>
    </location>
</feature>
<dbReference type="Pfam" id="PF25800">
    <property type="entry name" value="FimV_N"/>
    <property type="match status" value="1"/>
</dbReference>
<feature type="compositionally biased region" description="Pro residues" evidence="1">
    <location>
        <begin position="454"/>
        <end position="467"/>
    </location>
</feature>
<dbReference type="NCBIfam" id="TIGR03505">
    <property type="entry name" value="FimV_core"/>
    <property type="match status" value="1"/>
</dbReference>
<feature type="chain" id="PRO_5046432223" evidence="2">
    <location>
        <begin position="30"/>
        <end position="889"/>
    </location>
</feature>
<comment type="caution">
    <text evidence="4">The sequence shown here is derived from an EMBL/GenBank/DDBJ whole genome shotgun (WGS) entry which is preliminary data.</text>
</comment>
<dbReference type="Proteomes" id="UP001265550">
    <property type="component" value="Unassembled WGS sequence"/>
</dbReference>
<dbReference type="InterPro" id="IPR057840">
    <property type="entry name" value="FimV_N"/>
</dbReference>
<protein>
    <submittedName>
        <fullName evidence="4">Pilus assembly protein FimV</fullName>
    </submittedName>
</protein>
<feature type="signal peptide" evidence="2">
    <location>
        <begin position="1"/>
        <end position="29"/>
    </location>
</feature>
<dbReference type="EMBL" id="JAVDWE010000006">
    <property type="protein sequence ID" value="MDR7094800.1"/>
    <property type="molecule type" value="Genomic_DNA"/>
</dbReference>
<dbReference type="NCBIfam" id="TIGR03504">
    <property type="entry name" value="FimV_Cterm"/>
    <property type="match status" value="1"/>
</dbReference>
<feature type="compositionally biased region" description="Basic and acidic residues" evidence="1">
    <location>
        <begin position="349"/>
        <end position="359"/>
    </location>
</feature>
<evidence type="ECO:0000313" key="4">
    <source>
        <dbReference type="EMBL" id="MDR7094800.1"/>
    </source>
</evidence>
<dbReference type="InterPro" id="IPR038440">
    <property type="entry name" value="FimV_C_sf"/>
</dbReference>
<sequence>MQQSAGLRGLARLHAVAAAALLCASLAHHPDAQALALGRVVVQSALGEPLRAEIDVPDINAEEAASLRVGLASGDTFRAAGVDVNPVLANLQISLQRRPDGRAYLRLTSSRPVTEPFVDLIVEANWSSGRVVRDYTLLFDPPNLRAAAPQPAPVAPGVSAPAPSAQAPRPAPAPSAVQPQVQPPRAVAPAPSPVAPPTPAAPAPAPSAAGGGQVRVQSGDTAGAIAAANKPANVSLDQMLVAMLRQNPNAFISGNVNRMRSGVVLDLPSAAEASAIPQSEARQTITAQSRDFNEFRRRLAGSAPEAGVAAADRQAAGQVQTEVKDAKPAAPAADKLTLSKEGAPGQAANEERIAKERQAQESSSRVAELSRNIEELSKLGSGSAPAPAAPAPAPAAPAAPAATTPAPSVTVPTAPAPTEAAPAPAAPAAEAPAPAPAPAEPPAAEAPASTTPAPVKPPLPVPTPLPDEPSFFDQLRDNPLLMPLAGGLLALLAGFGLYRMRQRKNGSNVDSSFLESRLQPDSFFGSSGGQRIDTAESVASGSSMVYSPSQLDAAGDVDPVAEADVYLAYGRDLQAEEILKEAMRSTPTRVAIHNKLLEIYAKRRDARAFEVVATEAYGLTQGQGPEWEHACELGKELDPSNPLYQPGGAPAIKVAATAGIAGAGLNTMPFGASTLTETGKSGAASGMGDLDLDLDFSLDEPANVPSPASAHVAPEAEMSSLDDLKSTDELTRAPADEKEGAPSSMSMDFDLDFPSGPAPLQEHTPEPMPTMDLTPPPSVDALAFDDGPIIGLDTPADESRQDPAPAAPEMMSFDLNNINLDLNTPPVEDESTSAGRLTEENPLETKLSLAEEFRAIGDFEGARSLAEEVLAEASGTLKAKAGTFLADLA</sequence>